<feature type="transmembrane region" description="Helical" evidence="7">
    <location>
        <begin position="160"/>
        <end position="184"/>
    </location>
</feature>
<evidence type="ECO:0000256" key="7">
    <source>
        <dbReference type="RuleBase" id="RU363032"/>
    </source>
</evidence>
<evidence type="ECO:0000256" key="5">
    <source>
        <dbReference type="ARBA" id="ARBA00022989"/>
    </source>
</evidence>
<comment type="subcellular location">
    <subcellularLocation>
        <location evidence="1 7">Cell membrane</location>
        <topology evidence="1 7">Multi-pass membrane protein</topology>
    </subcellularLocation>
</comment>
<feature type="transmembrane region" description="Helical" evidence="7">
    <location>
        <begin position="9"/>
        <end position="31"/>
    </location>
</feature>
<feature type="transmembrane region" description="Helical" evidence="7">
    <location>
        <begin position="272"/>
        <end position="294"/>
    </location>
</feature>
<dbReference type="PANTHER" id="PTHR43163:SF6">
    <property type="entry name" value="DIPEPTIDE TRANSPORT SYSTEM PERMEASE PROTEIN DPPB-RELATED"/>
    <property type="match status" value="1"/>
</dbReference>
<dbReference type="PROSITE" id="PS50928">
    <property type="entry name" value="ABC_TM1"/>
    <property type="match status" value="1"/>
</dbReference>
<dbReference type="InterPro" id="IPR045621">
    <property type="entry name" value="BPD_transp_1_N"/>
</dbReference>
<dbReference type="CDD" id="cd06261">
    <property type="entry name" value="TM_PBP2"/>
    <property type="match status" value="1"/>
</dbReference>
<comment type="caution">
    <text evidence="9">The sequence shown here is derived from an EMBL/GenBank/DDBJ whole genome shotgun (WGS) entry which is preliminary data.</text>
</comment>
<keyword evidence="3" id="KW-1003">Cell membrane</keyword>
<dbReference type="Proteomes" id="UP000766595">
    <property type="component" value="Unassembled WGS sequence"/>
</dbReference>
<dbReference type="RefSeq" id="WP_261971144.1">
    <property type="nucleotide sequence ID" value="NZ_JAHHZF010000014.1"/>
</dbReference>
<name>A0A947D9K4_9HYPH</name>
<dbReference type="SUPFAM" id="SSF161098">
    <property type="entry name" value="MetI-like"/>
    <property type="match status" value="1"/>
</dbReference>
<evidence type="ECO:0000256" key="4">
    <source>
        <dbReference type="ARBA" id="ARBA00022692"/>
    </source>
</evidence>
<dbReference type="GO" id="GO:0055085">
    <property type="term" value="P:transmembrane transport"/>
    <property type="evidence" value="ECO:0007669"/>
    <property type="project" value="InterPro"/>
</dbReference>
<organism evidence="9 10">
    <name type="scientific">Prosthecodimorpha staleyi</name>
    <dbReference type="NCBI Taxonomy" id="2840188"/>
    <lineage>
        <taxon>Bacteria</taxon>
        <taxon>Pseudomonadati</taxon>
        <taxon>Pseudomonadota</taxon>
        <taxon>Alphaproteobacteria</taxon>
        <taxon>Hyphomicrobiales</taxon>
        <taxon>Ancalomicrobiaceae</taxon>
        <taxon>Prosthecodimorpha</taxon>
    </lineage>
</organism>
<feature type="domain" description="ABC transmembrane type-1" evidence="8">
    <location>
        <begin position="94"/>
        <end position="295"/>
    </location>
</feature>
<proteinExistence type="inferred from homology"/>
<evidence type="ECO:0000259" key="8">
    <source>
        <dbReference type="PROSITE" id="PS50928"/>
    </source>
</evidence>
<reference evidence="9 10" key="1">
    <citation type="submission" date="2021-06" db="EMBL/GenBank/DDBJ databases">
        <authorList>
            <person name="Grouzdev D.S."/>
            <person name="Koziaeva V."/>
        </authorList>
    </citation>
    <scope>NUCLEOTIDE SEQUENCE [LARGE SCALE GENOMIC DNA]</scope>
    <source>
        <strain evidence="9 10">22</strain>
    </source>
</reference>
<dbReference type="EMBL" id="JAHHZF010000014">
    <property type="protein sequence ID" value="MBT9292644.1"/>
    <property type="molecule type" value="Genomic_DNA"/>
</dbReference>
<keyword evidence="5 7" id="KW-1133">Transmembrane helix</keyword>
<gene>
    <name evidence="9" type="ORF">KL771_24500</name>
</gene>
<accession>A0A947D9K4</accession>
<evidence type="ECO:0000256" key="1">
    <source>
        <dbReference type="ARBA" id="ARBA00004651"/>
    </source>
</evidence>
<dbReference type="Gene3D" id="1.10.3720.10">
    <property type="entry name" value="MetI-like"/>
    <property type="match status" value="1"/>
</dbReference>
<keyword evidence="10" id="KW-1185">Reference proteome</keyword>
<dbReference type="InterPro" id="IPR035906">
    <property type="entry name" value="MetI-like_sf"/>
</dbReference>
<dbReference type="AlphaFoldDB" id="A0A947D9K4"/>
<feature type="transmembrane region" description="Helical" evidence="7">
    <location>
        <begin position="226"/>
        <end position="252"/>
    </location>
</feature>
<comment type="similarity">
    <text evidence="7">Belongs to the binding-protein-dependent transport system permease family.</text>
</comment>
<dbReference type="Pfam" id="PF00528">
    <property type="entry name" value="BPD_transp_1"/>
    <property type="match status" value="1"/>
</dbReference>
<protein>
    <submittedName>
        <fullName evidence="9">ABC transporter permease</fullName>
    </submittedName>
</protein>
<dbReference type="GO" id="GO:0005886">
    <property type="term" value="C:plasma membrane"/>
    <property type="evidence" value="ECO:0007669"/>
    <property type="project" value="UniProtKB-SubCell"/>
</dbReference>
<keyword evidence="6 7" id="KW-0472">Membrane</keyword>
<feature type="transmembrane region" description="Helical" evidence="7">
    <location>
        <begin position="133"/>
        <end position="154"/>
    </location>
</feature>
<evidence type="ECO:0000256" key="2">
    <source>
        <dbReference type="ARBA" id="ARBA00022448"/>
    </source>
</evidence>
<evidence type="ECO:0000256" key="6">
    <source>
        <dbReference type="ARBA" id="ARBA00023136"/>
    </source>
</evidence>
<keyword evidence="2 7" id="KW-0813">Transport</keyword>
<dbReference type="Pfam" id="PF19300">
    <property type="entry name" value="BPD_transp_1_N"/>
    <property type="match status" value="1"/>
</dbReference>
<keyword evidence="4 7" id="KW-0812">Transmembrane</keyword>
<evidence type="ECO:0000256" key="3">
    <source>
        <dbReference type="ARBA" id="ARBA00022475"/>
    </source>
</evidence>
<evidence type="ECO:0000313" key="9">
    <source>
        <dbReference type="EMBL" id="MBT9292644.1"/>
    </source>
</evidence>
<dbReference type="InterPro" id="IPR000515">
    <property type="entry name" value="MetI-like"/>
</dbReference>
<feature type="transmembrane region" description="Helical" evidence="7">
    <location>
        <begin position="100"/>
        <end position="121"/>
    </location>
</feature>
<evidence type="ECO:0000313" key="10">
    <source>
        <dbReference type="Proteomes" id="UP000766595"/>
    </source>
</evidence>
<dbReference type="PANTHER" id="PTHR43163">
    <property type="entry name" value="DIPEPTIDE TRANSPORT SYSTEM PERMEASE PROTEIN DPPB-RELATED"/>
    <property type="match status" value="1"/>
</dbReference>
<sequence length="305" mass="32901">MLSYALRRMVIGVLVMFVVSGITFTLTNAAIDPARAIAGEGATSDDVEAIRKSYGFDRPLAARYVAWLGQALQGDLGTSYRQRRPVVDVILERLPVTLKLGGLALAFALVLSIPLAIAAALRPNSWIDRLALLLALFGQAMPTFWFALLGIVIFSVNLRWLPASGSATTAHFILPAVALGYYAAPTLMRLMRAGMIDVLASDYIRTARAKGLSEARVVLKHALRNAVLPVVSVAAVQFGFMLGGSVVIETIFAMQGVGYLAWESISLSDLPVTQAIVLMISLIYIVLTLSADLLNAWLDPRIRMG</sequence>